<dbReference type="Proteomes" id="UP001236657">
    <property type="component" value="Plasmid pThlacMK1_1"/>
</dbReference>
<organism evidence="2 3">
    <name type="scientific">Thiothrix lacustris</name>
    <dbReference type="NCBI Taxonomy" id="525917"/>
    <lineage>
        <taxon>Bacteria</taxon>
        <taxon>Pseudomonadati</taxon>
        <taxon>Pseudomonadota</taxon>
        <taxon>Gammaproteobacteria</taxon>
        <taxon>Thiotrichales</taxon>
        <taxon>Thiotrichaceae</taxon>
        <taxon>Thiothrix</taxon>
    </lineage>
</organism>
<feature type="compositionally biased region" description="Basic residues" evidence="1">
    <location>
        <begin position="1"/>
        <end position="10"/>
    </location>
</feature>
<keyword evidence="3" id="KW-1185">Reference proteome</keyword>
<protein>
    <submittedName>
        <fullName evidence="2">Ribbon-helix-helix domain-containing protein</fullName>
    </submittedName>
</protein>
<dbReference type="RefSeq" id="WP_308898884.1">
    <property type="nucleotide sequence ID" value="NZ_CP133219.1"/>
</dbReference>
<sequence length="88" mass="9186">MTITKAKPKTTKQEAATADFIAGAPDSGTKTKGVKKGNKQQISLTMTPALLAKVDALAEKMGQSRAAVINMAVYRAVEHGLTIDGLEG</sequence>
<name>A0ABY9MW40_9GAMM</name>
<geneLocation type="plasmid" evidence="2 3">
    <name>pThlacMK1_1</name>
</geneLocation>
<accession>A0ABY9MW40</accession>
<keyword evidence="2" id="KW-0614">Plasmid</keyword>
<gene>
    <name evidence="2" type="ORF">RCF98_17540</name>
</gene>
<evidence type="ECO:0000256" key="1">
    <source>
        <dbReference type="SAM" id="MobiDB-lite"/>
    </source>
</evidence>
<evidence type="ECO:0000313" key="3">
    <source>
        <dbReference type="Proteomes" id="UP001236657"/>
    </source>
</evidence>
<proteinExistence type="predicted"/>
<dbReference type="CDD" id="cd21631">
    <property type="entry name" value="RHH_CopG_NikR-like"/>
    <property type="match status" value="1"/>
</dbReference>
<feature type="region of interest" description="Disordered" evidence="1">
    <location>
        <begin position="1"/>
        <end position="35"/>
    </location>
</feature>
<evidence type="ECO:0000313" key="2">
    <source>
        <dbReference type="EMBL" id="WML92511.1"/>
    </source>
</evidence>
<reference evidence="2 3" key="1">
    <citation type="submission" date="2023-08" db="EMBL/GenBank/DDBJ databases">
        <title>New molecular markers tilS and rpoB for phylogenetic and monitoring studies of the genus Thiothrix biodiversity.</title>
        <authorList>
            <person name="Ravin N.V."/>
            <person name="Smolyakov D."/>
            <person name="Markov N.D."/>
            <person name="Beletsky A.V."/>
            <person name="Mardanov A.V."/>
            <person name="Rudenko T.S."/>
            <person name="Grabovich M.Y."/>
        </authorList>
    </citation>
    <scope>NUCLEOTIDE SEQUENCE [LARGE SCALE GENOMIC DNA]</scope>
    <source>
        <strain evidence="2 3">MK1</strain>
        <plasmid evidence="2 3">pThlacMK1_1</plasmid>
    </source>
</reference>
<dbReference type="EMBL" id="CP133219">
    <property type="protein sequence ID" value="WML92511.1"/>
    <property type="molecule type" value="Genomic_DNA"/>
</dbReference>